<name>E6WV23_PSEUU</name>
<dbReference type="KEGG" id="psu:Psesu_2187"/>
<evidence type="ECO:0000313" key="5">
    <source>
        <dbReference type="Proteomes" id="UP000008632"/>
    </source>
</evidence>
<feature type="region of interest" description="Disordered" evidence="1">
    <location>
        <begin position="206"/>
        <end position="235"/>
    </location>
</feature>
<organism evidence="4 5">
    <name type="scientific">Pseudoxanthomonas suwonensis (strain 11-1)</name>
    <dbReference type="NCBI Taxonomy" id="743721"/>
    <lineage>
        <taxon>Bacteria</taxon>
        <taxon>Pseudomonadati</taxon>
        <taxon>Pseudomonadota</taxon>
        <taxon>Gammaproteobacteria</taxon>
        <taxon>Lysobacterales</taxon>
        <taxon>Lysobacteraceae</taxon>
        <taxon>Pseudoxanthomonas</taxon>
    </lineage>
</organism>
<dbReference type="eggNOG" id="COG3453">
    <property type="taxonomic scope" value="Bacteria"/>
</dbReference>
<proteinExistence type="predicted"/>
<dbReference type="Pfam" id="PF04273">
    <property type="entry name" value="BLH_phosphatase"/>
    <property type="match status" value="1"/>
</dbReference>
<dbReference type="PROSITE" id="PS51257">
    <property type="entry name" value="PROKAR_LIPOPROTEIN"/>
    <property type="match status" value="1"/>
</dbReference>
<dbReference type="Gene3D" id="3.90.190.10">
    <property type="entry name" value="Protein tyrosine phosphatase superfamily"/>
    <property type="match status" value="1"/>
</dbReference>
<evidence type="ECO:0000256" key="1">
    <source>
        <dbReference type="SAM" id="MobiDB-lite"/>
    </source>
</evidence>
<accession>E6WV23</accession>
<dbReference type="EMBL" id="CP002446">
    <property type="protein sequence ID" value="ADV28022.1"/>
    <property type="molecule type" value="Genomic_DNA"/>
</dbReference>
<keyword evidence="5" id="KW-1185">Reference proteome</keyword>
<evidence type="ECO:0000256" key="2">
    <source>
        <dbReference type="SAM" id="SignalP"/>
    </source>
</evidence>
<reference evidence="4 5" key="1">
    <citation type="submission" date="2011-01" db="EMBL/GenBank/DDBJ databases">
        <title>Complete sequence of Pseudoxanthomonas suwonensis 11-1.</title>
        <authorList>
            <consortium name="US DOE Joint Genome Institute"/>
            <person name="Lucas S."/>
            <person name="Copeland A."/>
            <person name="Lapidus A."/>
            <person name="Cheng J.-F."/>
            <person name="Goodwin L."/>
            <person name="Pitluck S."/>
            <person name="Teshima H."/>
            <person name="Detter J.C."/>
            <person name="Han C."/>
            <person name="Tapia R."/>
            <person name="Land M."/>
            <person name="Hauser L."/>
            <person name="Kyrpides N."/>
            <person name="Ivanova N."/>
            <person name="Ovchinnikova G."/>
            <person name="Siebers A.K."/>
            <person name="Allgaier M."/>
            <person name="Thelen M.P."/>
            <person name="Hugenholtz P."/>
            <person name="Gladden J."/>
            <person name="Woyke T."/>
        </authorList>
    </citation>
    <scope>NUCLEOTIDE SEQUENCE [LARGE SCALE GENOMIC DNA]</scope>
    <source>
        <strain evidence="5">11-1</strain>
    </source>
</reference>
<dbReference type="GO" id="GO:0016787">
    <property type="term" value="F:hydrolase activity"/>
    <property type="evidence" value="ECO:0007669"/>
    <property type="project" value="InterPro"/>
</dbReference>
<dbReference type="Proteomes" id="UP000008632">
    <property type="component" value="Chromosome"/>
</dbReference>
<dbReference type="AlphaFoldDB" id="E6WV23"/>
<dbReference type="STRING" id="743721.Psesu_2187"/>
<gene>
    <name evidence="4" type="ordered locus">Psesu_2187</name>
</gene>
<evidence type="ECO:0000313" key="4">
    <source>
        <dbReference type="EMBL" id="ADV28022.1"/>
    </source>
</evidence>
<protein>
    <recommendedName>
        <fullName evidence="3">Beta-lactamase hydrolase-like protein phosphatase-like domain-containing protein</fullName>
    </recommendedName>
</protein>
<dbReference type="InterPro" id="IPR029021">
    <property type="entry name" value="Prot-tyrosine_phosphatase-like"/>
</dbReference>
<dbReference type="SUPFAM" id="SSF52799">
    <property type="entry name" value="(Phosphotyrosine protein) phosphatases II"/>
    <property type="match status" value="1"/>
</dbReference>
<feature type="signal peptide" evidence="2">
    <location>
        <begin position="1"/>
        <end position="15"/>
    </location>
</feature>
<evidence type="ECO:0000259" key="3">
    <source>
        <dbReference type="Pfam" id="PF04273"/>
    </source>
</evidence>
<dbReference type="HOGENOM" id="CLU_1179424_0_0_6"/>
<feature type="domain" description="Beta-lactamase hydrolase-like protein phosphatase-like" evidence="3">
    <location>
        <begin position="66"/>
        <end position="155"/>
    </location>
</feature>
<feature type="chain" id="PRO_5012338895" description="Beta-lactamase hydrolase-like protein phosphatase-like domain-containing protein" evidence="2">
    <location>
        <begin position="16"/>
        <end position="235"/>
    </location>
</feature>
<keyword evidence="2" id="KW-0732">Signal</keyword>
<dbReference type="InterPro" id="IPR005939">
    <property type="entry name" value="BLH_phosphatase-like"/>
</dbReference>
<sequence>MKCLGVMLAMSFVLAGCAGMAGTRRGAAEGKGDAEVGLVTALVMAAAEDPLSRFASPVDGIRSGGRIGAADLPALQAAGITRVIDLTPDAETPDFDEAAVVRAAGLRYDNLPIGGPGDLDREAVRKFDALLAGVDGPTLVHCASGNRVGALAALRAAWLHGANAEAAIAEGRRWGLTGLEPVVRERLQRELCLARATDAAQCEAGYGENRGQSAISPHSGMPRHGAGRTNRPYQG</sequence>